<dbReference type="PANTHER" id="PTHR37610:SF97">
    <property type="entry name" value="RETROTRANSPOSON GAG DOMAIN-CONTAINING PROTEIN"/>
    <property type="match status" value="1"/>
</dbReference>
<dbReference type="PANTHER" id="PTHR37610">
    <property type="entry name" value="CCHC-TYPE DOMAIN-CONTAINING PROTEIN"/>
    <property type="match status" value="1"/>
</dbReference>
<sequence length="58" mass="6854">MKIEDFEQWQKVDSMVISWILNSISKEILEAFLYTTTSHELWEELAQCFRGSNGPPIY</sequence>
<reference evidence="1" key="1">
    <citation type="submission" date="2016-02" db="EMBL/GenBank/DDBJ databases">
        <title>WGS assembly of Manihot esculenta.</title>
        <authorList>
            <person name="Bredeson J.V."/>
            <person name="Prochnik S.E."/>
            <person name="Lyons J.B."/>
            <person name="Schmutz J."/>
            <person name="Grimwood J."/>
            <person name="Vrebalov J."/>
            <person name="Bart R.S."/>
            <person name="Amuge T."/>
            <person name="Ferguson M.E."/>
            <person name="Green R."/>
            <person name="Putnam N."/>
            <person name="Stites J."/>
            <person name="Rounsley S."/>
            <person name="Rokhsar D.S."/>
        </authorList>
    </citation>
    <scope>NUCLEOTIDE SEQUENCE [LARGE SCALE GENOMIC DNA]</scope>
    <source>
        <tissue evidence="1">Leaf</tissue>
    </source>
</reference>
<protein>
    <recommendedName>
        <fullName evidence="2">Retrotransposon Copia-like N-terminal domain-containing protein</fullName>
    </recommendedName>
</protein>
<gene>
    <name evidence="1" type="ORF">MANES_08G049700</name>
</gene>
<accession>A0A2C9VDI3</accession>
<evidence type="ECO:0000313" key="1">
    <source>
        <dbReference type="EMBL" id="OAY43193.1"/>
    </source>
</evidence>
<name>A0A2C9VDI3_MANES</name>
<organism evidence="1">
    <name type="scientific">Manihot esculenta</name>
    <name type="common">Cassava</name>
    <name type="synonym">Jatropha manihot</name>
    <dbReference type="NCBI Taxonomy" id="3983"/>
    <lineage>
        <taxon>Eukaryota</taxon>
        <taxon>Viridiplantae</taxon>
        <taxon>Streptophyta</taxon>
        <taxon>Embryophyta</taxon>
        <taxon>Tracheophyta</taxon>
        <taxon>Spermatophyta</taxon>
        <taxon>Magnoliopsida</taxon>
        <taxon>eudicotyledons</taxon>
        <taxon>Gunneridae</taxon>
        <taxon>Pentapetalae</taxon>
        <taxon>rosids</taxon>
        <taxon>fabids</taxon>
        <taxon>Malpighiales</taxon>
        <taxon>Euphorbiaceae</taxon>
        <taxon>Crotonoideae</taxon>
        <taxon>Manihoteae</taxon>
        <taxon>Manihot</taxon>
    </lineage>
</organism>
<dbReference type="EMBL" id="CM004394">
    <property type="protein sequence ID" value="OAY43193.1"/>
    <property type="molecule type" value="Genomic_DNA"/>
</dbReference>
<proteinExistence type="predicted"/>
<evidence type="ECO:0008006" key="2">
    <source>
        <dbReference type="Google" id="ProtNLM"/>
    </source>
</evidence>
<dbReference type="AlphaFoldDB" id="A0A2C9VDI3"/>